<evidence type="ECO:0000313" key="3">
    <source>
        <dbReference type="Proteomes" id="UP000000343"/>
    </source>
</evidence>
<dbReference type="AlphaFoldDB" id="E8X0N8"/>
<reference evidence="3" key="1">
    <citation type="submission" date="2011-01" db="EMBL/GenBank/DDBJ databases">
        <title>Complete sequence of chromosome of Acidobacterium sp. MP5ACTX9.</title>
        <authorList>
            <consortium name="US DOE Joint Genome Institute"/>
            <person name="Lucas S."/>
            <person name="Copeland A."/>
            <person name="Lapidus A."/>
            <person name="Cheng J.-F."/>
            <person name="Goodwin L."/>
            <person name="Pitluck S."/>
            <person name="Teshima H."/>
            <person name="Detter J.C."/>
            <person name="Han C."/>
            <person name="Tapia R."/>
            <person name="Land M."/>
            <person name="Hauser L."/>
            <person name="Kyrpides N."/>
            <person name="Ivanova N."/>
            <person name="Ovchinnikova G."/>
            <person name="Pagani I."/>
            <person name="Rawat S.R."/>
            <person name="Mannisto M."/>
            <person name="Haggblom M.M."/>
            <person name="Woyke T."/>
        </authorList>
    </citation>
    <scope>NUCLEOTIDE SEQUENCE [LARGE SCALE GENOMIC DNA]</scope>
    <source>
        <strain evidence="3">MP5ACTX9</strain>
    </source>
</reference>
<proteinExistence type="predicted"/>
<name>E8X0N8_GRATM</name>
<gene>
    <name evidence="2" type="ordered locus">AciX9_1943</name>
</gene>
<feature type="region of interest" description="Disordered" evidence="1">
    <location>
        <begin position="1"/>
        <end position="26"/>
    </location>
</feature>
<evidence type="ECO:0000313" key="2">
    <source>
        <dbReference type="EMBL" id="ADW68989.1"/>
    </source>
</evidence>
<protein>
    <submittedName>
        <fullName evidence="2">Uncharacterized protein</fullName>
    </submittedName>
</protein>
<dbReference type="HOGENOM" id="CLU_1487075_0_0_0"/>
<dbReference type="Proteomes" id="UP000000343">
    <property type="component" value="Chromosome"/>
</dbReference>
<evidence type="ECO:0000256" key="1">
    <source>
        <dbReference type="SAM" id="MobiDB-lite"/>
    </source>
</evidence>
<organism evidence="3">
    <name type="scientific">Granulicella tundricola (strain ATCC BAA-1859 / DSM 23138 / MP5ACTX9)</name>
    <dbReference type="NCBI Taxonomy" id="1198114"/>
    <lineage>
        <taxon>Bacteria</taxon>
        <taxon>Pseudomonadati</taxon>
        <taxon>Acidobacteriota</taxon>
        <taxon>Terriglobia</taxon>
        <taxon>Terriglobales</taxon>
        <taxon>Acidobacteriaceae</taxon>
        <taxon>Granulicella</taxon>
    </lineage>
</organism>
<dbReference type="KEGG" id="acm:AciX9_1943"/>
<dbReference type="PaxDb" id="1198114-AciX9_1943"/>
<dbReference type="STRING" id="1198114.AciX9_1943"/>
<accession>E8X0N8</accession>
<sequence>MRELRLVAGAGIEPEKDSNTMSNHPAVTNQNFPRLSSFSSSALLVKKLRSLSGPAIVTSPGDLTATSLEHDAFGDNLEFVIHKDGQVWAHVTFCDEDHPFHTITLCKSLADLLPEFIDFVAEMAEESSINGDLPCPGGSAVGSLAGNVLKLDASITNLRKSTDRLMTALKLTGKDGAVAAG</sequence>
<keyword evidence="3" id="KW-1185">Reference proteome</keyword>
<dbReference type="EMBL" id="CP002480">
    <property type="protein sequence ID" value="ADW68989.1"/>
    <property type="molecule type" value="Genomic_DNA"/>
</dbReference>